<proteinExistence type="predicted"/>
<sequence>MTLILRFVSSEIFSQLFMHAK</sequence>
<evidence type="ECO:0000313" key="1">
    <source>
        <dbReference type="EMBL" id="JAD18602.1"/>
    </source>
</evidence>
<dbReference type="AlphaFoldDB" id="A0A0A8Y422"/>
<name>A0A0A8Y422_ARUDO</name>
<organism evidence="1">
    <name type="scientific">Arundo donax</name>
    <name type="common">Giant reed</name>
    <name type="synonym">Donax arundinaceus</name>
    <dbReference type="NCBI Taxonomy" id="35708"/>
    <lineage>
        <taxon>Eukaryota</taxon>
        <taxon>Viridiplantae</taxon>
        <taxon>Streptophyta</taxon>
        <taxon>Embryophyta</taxon>
        <taxon>Tracheophyta</taxon>
        <taxon>Spermatophyta</taxon>
        <taxon>Magnoliopsida</taxon>
        <taxon>Liliopsida</taxon>
        <taxon>Poales</taxon>
        <taxon>Poaceae</taxon>
        <taxon>PACMAD clade</taxon>
        <taxon>Arundinoideae</taxon>
        <taxon>Arundineae</taxon>
        <taxon>Arundo</taxon>
    </lineage>
</organism>
<dbReference type="EMBL" id="GBRH01279293">
    <property type="protein sequence ID" value="JAD18602.1"/>
    <property type="molecule type" value="Transcribed_RNA"/>
</dbReference>
<protein>
    <submittedName>
        <fullName evidence="1">Uncharacterized protein</fullName>
    </submittedName>
</protein>
<reference evidence="1" key="2">
    <citation type="journal article" date="2015" name="Data Brief">
        <title>Shoot transcriptome of the giant reed, Arundo donax.</title>
        <authorList>
            <person name="Barrero R.A."/>
            <person name="Guerrero F.D."/>
            <person name="Moolhuijzen P."/>
            <person name="Goolsby J.A."/>
            <person name="Tidwell J."/>
            <person name="Bellgard S.E."/>
            <person name="Bellgard M.I."/>
        </authorList>
    </citation>
    <scope>NUCLEOTIDE SEQUENCE</scope>
    <source>
        <tissue evidence="1">Shoot tissue taken approximately 20 cm above the soil surface</tissue>
    </source>
</reference>
<reference evidence="1" key="1">
    <citation type="submission" date="2014-09" db="EMBL/GenBank/DDBJ databases">
        <authorList>
            <person name="Magalhaes I.L.F."/>
            <person name="Oliveira U."/>
            <person name="Santos F.R."/>
            <person name="Vidigal T.H.D.A."/>
            <person name="Brescovit A.D."/>
            <person name="Santos A.J."/>
        </authorList>
    </citation>
    <scope>NUCLEOTIDE SEQUENCE</scope>
    <source>
        <tissue evidence="1">Shoot tissue taken approximately 20 cm above the soil surface</tissue>
    </source>
</reference>
<accession>A0A0A8Y422</accession>